<dbReference type="PATRIC" id="fig|1549858.7.peg.3588"/>
<feature type="compositionally biased region" description="Basic and acidic residues" evidence="1">
    <location>
        <begin position="1"/>
        <end position="10"/>
    </location>
</feature>
<reference evidence="2 3" key="1">
    <citation type="submission" date="2015-01" db="EMBL/GenBank/DDBJ databases">
        <title>Genome of Sphingomonas taxi strain 30a.</title>
        <authorList>
            <person name="Eevers N."/>
            <person name="Van Hamme J."/>
            <person name="Bottos E."/>
            <person name="Weyens N."/>
            <person name="Vangronsveld J."/>
        </authorList>
    </citation>
    <scope>NUCLEOTIDE SEQUENCE [LARGE SCALE GENOMIC DNA]</scope>
    <source>
        <strain evidence="2 3">30a</strain>
    </source>
</reference>
<protein>
    <submittedName>
        <fullName evidence="2">Uncharacterized protein</fullName>
    </submittedName>
</protein>
<accession>A0A0D1M5E8</accession>
<evidence type="ECO:0000256" key="1">
    <source>
        <dbReference type="SAM" id="MobiDB-lite"/>
    </source>
</evidence>
<name>A0A0D1M5E8_9SPHN</name>
<dbReference type="EMBL" id="JXTP01000090">
    <property type="protein sequence ID" value="KIU26037.1"/>
    <property type="molecule type" value="Genomic_DNA"/>
</dbReference>
<dbReference type="Proteomes" id="UP000033203">
    <property type="component" value="Unassembled WGS sequence"/>
</dbReference>
<feature type="region of interest" description="Disordered" evidence="1">
    <location>
        <begin position="1"/>
        <end position="37"/>
    </location>
</feature>
<organism evidence="2 3">
    <name type="scientific">Sphingomonas melonis</name>
    <dbReference type="NCBI Taxonomy" id="152682"/>
    <lineage>
        <taxon>Bacteria</taxon>
        <taxon>Pseudomonadati</taxon>
        <taxon>Pseudomonadota</taxon>
        <taxon>Alphaproteobacteria</taxon>
        <taxon>Sphingomonadales</taxon>
        <taxon>Sphingomonadaceae</taxon>
        <taxon>Sphingomonas</taxon>
    </lineage>
</organism>
<evidence type="ECO:0000313" key="2">
    <source>
        <dbReference type="EMBL" id="KIU26037.1"/>
    </source>
</evidence>
<evidence type="ECO:0000313" key="3">
    <source>
        <dbReference type="Proteomes" id="UP000033203"/>
    </source>
</evidence>
<proteinExistence type="predicted"/>
<dbReference type="AlphaFoldDB" id="A0A0D1M5E8"/>
<sequence>MTEVAGERLRKASARPQQKEPPMFGDDHHPRDSGFDLTPGMEELLIACSRISLAALLDGSSSELGDADLVL</sequence>
<comment type="caution">
    <text evidence="2">The sequence shown here is derived from an EMBL/GenBank/DDBJ whole genome shotgun (WGS) entry which is preliminary data.</text>
</comment>
<gene>
    <name evidence="2" type="ORF">SR41_16930</name>
</gene>
<feature type="compositionally biased region" description="Basic and acidic residues" evidence="1">
    <location>
        <begin position="25"/>
        <end position="34"/>
    </location>
</feature>